<sequence length="354" mass="39810">MRRLLLVVIAFAACTVCLAQQTNHVIQRGETFELIARRYNISVAQLLAANPGVDQCFAGMKLNLPTEAKMNDRLYTITPQDILQIEEASGYLKSGKYKKAASAYSKAIENNPSATLYFGRALSYYNREKYKSAISDFEMAMTRPDCSDEMKNKCQQLVNKARELREEQLARRNETWGGVAAFVVGAAAVTATAVMANNSSGGISYMPPSSANGFQRDTSLDYLLDPRLAMVQAQQQEYEEYETFKKLSGANISLEEYRMLKAQSNYNNRSDEDDNHSNDHPKEVKERTRYERPHTKYDSGSTCVRCYGTGKCQTCNGKGWYYNPLMLRDTVTCPNCDRNHNGMCSHCHGTGKNP</sequence>
<name>A0A1M7LE24_XYLRU</name>
<accession>A0A1M7LE24</accession>
<dbReference type="CDD" id="cd00118">
    <property type="entry name" value="LysM"/>
    <property type="match status" value="1"/>
</dbReference>
<feature type="chain" id="PRO_5009927897" evidence="3">
    <location>
        <begin position="20"/>
        <end position="354"/>
    </location>
</feature>
<organism evidence="5 6">
    <name type="scientific">Xylanibacter ruminicola</name>
    <name type="common">Prevotella ruminicola</name>
    <dbReference type="NCBI Taxonomy" id="839"/>
    <lineage>
        <taxon>Bacteria</taxon>
        <taxon>Pseudomonadati</taxon>
        <taxon>Bacteroidota</taxon>
        <taxon>Bacteroidia</taxon>
        <taxon>Bacteroidales</taxon>
        <taxon>Prevotellaceae</taxon>
        <taxon>Xylanibacter</taxon>
    </lineage>
</organism>
<dbReference type="SUPFAM" id="SSF54106">
    <property type="entry name" value="LysM domain"/>
    <property type="match status" value="1"/>
</dbReference>
<reference evidence="5 6" key="1">
    <citation type="submission" date="2016-11" db="EMBL/GenBank/DDBJ databases">
        <authorList>
            <person name="Jaros S."/>
            <person name="Januszkiewicz K."/>
            <person name="Wedrychowicz H."/>
        </authorList>
    </citation>
    <scope>NUCLEOTIDE SEQUENCE [LARGE SCALE GENOMIC DNA]</scope>
    <source>
        <strain evidence="5 6">BPI-34</strain>
    </source>
</reference>
<dbReference type="Gene3D" id="1.25.40.10">
    <property type="entry name" value="Tetratricopeptide repeat domain"/>
    <property type="match status" value="1"/>
</dbReference>
<dbReference type="SUPFAM" id="SSF48695">
    <property type="entry name" value="Multiheme cytochromes"/>
    <property type="match status" value="1"/>
</dbReference>
<dbReference type="InterPro" id="IPR018392">
    <property type="entry name" value="LysM"/>
</dbReference>
<evidence type="ECO:0000259" key="4">
    <source>
        <dbReference type="PROSITE" id="PS51782"/>
    </source>
</evidence>
<dbReference type="PROSITE" id="PS51782">
    <property type="entry name" value="LYSM"/>
    <property type="match status" value="1"/>
</dbReference>
<evidence type="ECO:0000313" key="6">
    <source>
        <dbReference type="Proteomes" id="UP000184280"/>
    </source>
</evidence>
<dbReference type="Gene3D" id="3.10.350.10">
    <property type="entry name" value="LysM domain"/>
    <property type="match status" value="1"/>
</dbReference>
<dbReference type="AlphaFoldDB" id="A0A1M7LE24"/>
<feature type="domain" description="LysM" evidence="4">
    <location>
        <begin position="22"/>
        <end position="76"/>
    </location>
</feature>
<protein>
    <submittedName>
        <fullName evidence="5">LysM domain-containing protein</fullName>
    </submittedName>
</protein>
<dbReference type="InterPro" id="IPR019734">
    <property type="entry name" value="TPR_rpt"/>
</dbReference>
<dbReference type="EMBL" id="FRCJ01000006">
    <property type="protein sequence ID" value="SHM75866.1"/>
    <property type="molecule type" value="Genomic_DNA"/>
</dbReference>
<feature type="region of interest" description="Disordered" evidence="2">
    <location>
        <begin position="266"/>
        <end position="298"/>
    </location>
</feature>
<keyword evidence="3" id="KW-0732">Signal</keyword>
<dbReference type="InterPro" id="IPR036280">
    <property type="entry name" value="Multihaem_cyt_sf"/>
</dbReference>
<dbReference type="RefSeq" id="WP_073046382.1">
    <property type="nucleotide sequence ID" value="NZ_FOLF01000024.1"/>
</dbReference>
<proteinExistence type="predicted"/>
<feature type="repeat" description="TPR" evidence="1">
    <location>
        <begin position="81"/>
        <end position="114"/>
    </location>
</feature>
<gene>
    <name evidence="5" type="ORF">SAMN04488494_2536</name>
</gene>
<feature type="compositionally biased region" description="Basic and acidic residues" evidence="2">
    <location>
        <begin position="275"/>
        <end position="297"/>
    </location>
</feature>
<dbReference type="Pfam" id="PF01476">
    <property type="entry name" value="LysM"/>
    <property type="match status" value="1"/>
</dbReference>
<dbReference type="OrthoDB" id="1036884at2"/>
<evidence type="ECO:0000256" key="1">
    <source>
        <dbReference type="PROSITE-ProRule" id="PRU00339"/>
    </source>
</evidence>
<evidence type="ECO:0000256" key="3">
    <source>
        <dbReference type="SAM" id="SignalP"/>
    </source>
</evidence>
<dbReference type="InterPro" id="IPR036779">
    <property type="entry name" value="LysM_dom_sf"/>
</dbReference>
<evidence type="ECO:0000256" key="2">
    <source>
        <dbReference type="SAM" id="MobiDB-lite"/>
    </source>
</evidence>
<feature type="signal peptide" evidence="3">
    <location>
        <begin position="1"/>
        <end position="19"/>
    </location>
</feature>
<dbReference type="PROSITE" id="PS50005">
    <property type="entry name" value="TPR"/>
    <property type="match status" value="1"/>
</dbReference>
<dbReference type="InterPro" id="IPR011990">
    <property type="entry name" value="TPR-like_helical_dom_sf"/>
</dbReference>
<dbReference type="Proteomes" id="UP000184280">
    <property type="component" value="Unassembled WGS sequence"/>
</dbReference>
<keyword evidence="1" id="KW-0802">TPR repeat</keyword>
<evidence type="ECO:0000313" key="5">
    <source>
        <dbReference type="EMBL" id="SHM75866.1"/>
    </source>
</evidence>
<dbReference type="SUPFAM" id="SSF48452">
    <property type="entry name" value="TPR-like"/>
    <property type="match status" value="1"/>
</dbReference>
<dbReference type="SMART" id="SM00257">
    <property type="entry name" value="LysM"/>
    <property type="match status" value="1"/>
</dbReference>